<name>A0A914BFD3_PATMI</name>
<organism evidence="2 3">
    <name type="scientific">Patiria miniata</name>
    <name type="common">Bat star</name>
    <name type="synonym">Asterina miniata</name>
    <dbReference type="NCBI Taxonomy" id="46514"/>
    <lineage>
        <taxon>Eukaryota</taxon>
        <taxon>Metazoa</taxon>
        <taxon>Echinodermata</taxon>
        <taxon>Eleutherozoa</taxon>
        <taxon>Asterozoa</taxon>
        <taxon>Asteroidea</taxon>
        <taxon>Valvatacea</taxon>
        <taxon>Valvatida</taxon>
        <taxon>Asterinidae</taxon>
        <taxon>Patiria</taxon>
    </lineage>
</organism>
<keyword evidence="1" id="KW-0472">Membrane</keyword>
<keyword evidence="1" id="KW-0812">Transmembrane</keyword>
<dbReference type="Proteomes" id="UP000887568">
    <property type="component" value="Unplaced"/>
</dbReference>
<dbReference type="EnsemblMetazoa" id="XM_038219035.1">
    <property type="protein sequence ID" value="XP_038074963.1"/>
    <property type="gene ID" value="LOC119742836"/>
</dbReference>
<dbReference type="AlphaFoldDB" id="A0A914BFD3"/>
<evidence type="ECO:0000256" key="1">
    <source>
        <dbReference type="SAM" id="Phobius"/>
    </source>
</evidence>
<dbReference type="GeneID" id="119742836"/>
<evidence type="ECO:0000313" key="3">
    <source>
        <dbReference type="Proteomes" id="UP000887568"/>
    </source>
</evidence>
<reference evidence="2" key="1">
    <citation type="submission" date="2022-11" db="UniProtKB">
        <authorList>
            <consortium name="EnsemblMetazoa"/>
        </authorList>
    </citation>
    <scope>IDENTIFICATION</scope>
</reference>
<accession>A0A914BFD3</accession>
<keyword evidence="3" id="KW-1185">Reference proteome</keyword>
<sequence>MICLTTTCMNGCPNDLYYERLPATNTYQWGAWIPVELNQLSAAFFTWEILLKQTLWVLFADNSGGHCPHDYARYNPNIPTPGCGGECEGDQDCSDGEICCVKTSQSEYQCPVCRQPEYGKGCDTRFGEYYYDGEIFNSYNPYYYYGCTICQCINGEVNCFNTCDEDRFALREWIVPSITAAVALLVVLIVSLVVCCCVKCCCKTGHRTVYHGVGTPVQRPNNYQTCPPYMPNAGEREPLVNPQVA</sequence>
<proteinExistence type="predicted"/>
<feature type="transmembrane region" description="Helical" evidence="1">
    <location>
        <begin position="173"/>
        <end position="194"/>
    </location>
</feature>
<protein>
    <submittedName>
        <fullName evidence="2">Uncharacterized protein</fullName>
    </submittedName>
</protein>
<dbReference type="RefSeq" id="XP_038074963.1">
    <property type="nucleotide sequence ID" value="XM_038219035.1"/>
</dbReference>
<keyword evidence="1" id="KW-1133">Transmembrane helix</keyword>
<evidence type="ECO:0000313" key="2">
    <source>
        <dbReference type="EnsemblMetazoa" id="XP_038074963.1"/>
    </source>
</evidence>